<dbReference type="VEuPathDB" id="TrichDB:TRFO_03787"/>
<proteinExistence type="inferred from homology"/>
<keyword evidence="1 3" id="KW-0547">Nucleotide-binding</keyword>
<keyword evidence="2 3" id="KW-0067">ATP-binding</keyword>
<dbReference type="InterPro" id="IPR011009">
    <property type="entry name" value="Kinase-like_dom_sf"/>
</dbReference>
<keyword evidence="7" id="KW-1185">Reference proteome</keyword>
<dbReference type="SUPFAM" id="SSF56112">
    <property type="entry name" value="Protein kinase-like (PK-like)"/>
    <property type="match status" value="1"/>
</dbReference>
<dbReference type="CDD" id="cd14014">
    <property type="entry name" value="STKc_PknB_like"/>
    <property type="match status" value="1"/>
</dbReference>
<evidence type="ECO:0000256" key="4">
    <source>
        <dbReference type="RuleBase" id="RU000304"/>
    </source>
</evidence>
<accession>A0A1J4KQR7</accession>
<dbReference type="InterPro" id="IPR008271">
    <property type="entry name" value="Ser/Thr_kinase_AS"/>
</dbReference>
<dbReference type="PROSITE" id="PS50011">
    <property type="entry name" value="PROTEIN_KINASE_DOM"/>
    <property type="match status" value="1"/>
</dbReference>
<dbReference type="InterPro" id="IPR017441">
    <property type="entry name" value="Protein_kinase_ATP_BS"/>
</dbReference>
<comment type="similarity">
    <text evidence="4">Belongs to the protein kinase superfamily.</text>
</comment>
<dbReference type="GO" id="GO:0004674">
    <property type="term" value="F:protein serine/threonine kinase activity"/>
    <property type="evidence" value="ECO:0007669"/>
    <property type="project" value="UniProtKB-KW"/>
</dbReference>
<dbReference type="PANTHER" id="PTHR24362">
    <property type="entry name" value="SERINE/THREONINE-PROTEIN KINASE NEK"/>
    <property type="match status" value="1"/>
</dbReference>
<dbReference type="AlphaFoldDB" id="A0A1J4KQR7"/>
<keyword evidence="4" id="KW-0723">Serine/threonine-protein kinase</keyword>
<evidence type="ECO:0000256" key="1">
    <source>
        <dbReference type="ARBA" id="ARBA00022741"/>
    </source>
</evidence>
<feature type="domain" description="Protein kinase" evidence="5">
    <location>
        <begin position="20"/>
        <end position="348"/>
    </location>
</feature>
<gene>
    <name evidence="6" type="ORF">TRFO_03787</name>
</gene>
<evidence type="ECO:0000313" key="6">
    <source>
        <dbReference type="EMBL" id="OHT12140.1"/>
    </source>
</evidence>
<dbReference type="RefSeq" id="XP_068365276.1">
    <property type="nucleotide sequence ID" value="XM_068491519.1"/>
</dbReference>
<dbReference type="GO" id="GO:0005524">
    <property type="term" value="F:ATP binding"/>
    <property type="evidence" value="ECO:0007669"/>
    <property type="project" value="UniProtKB-UniRule"/>
</dbReference>
<evidence type="ECO:0000313" key="7">
    <source>
        <dbReference type="Proteomes" id="UP000179807"/>
    </source>
</evidence>
<reference evidence="6" key="1">
    <citation type="submission" date="2016-10" db="EMBL/GenBank/DDBJ databases">
        <authorList>
            <person name="Benchimol M."/>
            <person name="Almeida L.G."/>
            <person name="Vasconcelos A.T."/>
            <person name="Perreira-Neves A."/>
            <person name="Rosa I.A."/>
            <person name="Tasca T."/>
            <person name="Bogo M.R."/>
            <person name="de Souza W."/>
        </authorList>
    </citation>
    <scope>NUCLEOTIDE SEQUENCE [LARGE SCALE GENOMIC DNA]</scope>
    <source>
        <strain evidence="6">K</strain>
    </source>
</reference>
<dbReference type="OrthoDB" id="10261027at2759"/>
<keyword evidence="6" id="KW-0808">Transferase</keyword>
<dbReference type="SMART" id="SM00220">
    <property type="entry name" value="S_TKc"/>
    <property type="match status" value="1"/>
</dbReference>
<keyword evidence="6" id="KW-0418">Kinase</keyword>
<dbReference type="EMBL" id="MLAK01000571">
    <property type="protein sequence ID" value="OHT12140.1"/>
    <property type="molecule type" value="Genomic_DNA"/>
</dbReference>
<dbReference type="Pfam" id="PF00069">
    <property type="entry name" value="Pkinase"/>
    <property type="match status" value="1"/>
</dbReference>
<dbReference type="Gene3D" id="1.10.510.10">
    <property type="entry name" value="Transferase(Phosphotransferase) domain 1"/>
    <property type="match status" value="1"/>
</dbReference>
<evidence type="ECO:0000259" key="5">
    <source>
        <dbReference type="PROSITE" id="PS50011"/>
    </source>
</evidence>
<dbReference type="GeneID" id="94826223"/>
<dbReference type="PROSITE" id="PS00107">
    <property type="entry name" value="PROTEIN_KINASE_ATP"/>
    <property type="match status" value="1"/>
</dbReference>
<dbReference type="Proteomes" id="UP000179807">
    <property type="component" value="Unassembled WGS sequence"/>
</dbReference>
<dbReference type="PANTHER" id="PTHR24362:SF309">
    <property type="entry name" value="PROTEIN KINASE DOMAIN-CONTAINING PROTEIN"/>
    <property type="match status" value="1"/>
</dbReference>
<protein>
    <submittedName>
        <fullName evidence="6">CAMK family protein kinase</fullName>
    </submittedName>
</protein>
<evidence type="ECO:0000256" key="2">
    <source>
        <dbReference type="ARBA" id="ARBA00022840"/>
    </source>
</evidence>
<dbReference type="InterPro" id="IPR000719">
    <property type="entry name" value="Prot_kinase_dom"/>
</dbReference>
<comment type="caution">
    <text evidence="6">The sequence shown here is derived from an EMBL/GenBank/DDBJ whole genome shotgun (WGS) entry which is preliminary data.</text>
</comment>
<organism evidence="6 7">
    <name type="scientific">Tritrichomonas foetus</name>
    <dbReference type="NCBI Taxonomy" id="1144522"/>
    <lineage>
        <taxon>Eukaryota</taxon>
        <taxon>Metamonada</taxon>
        <taxon>Parabasalia</taxon>
        <taxon>Tritrichomonadida</taxon>
        <taxon>Tritrichomonadidae</taxon>
        <taxon>Tritrichomonas</taxon>
    </lineage>
</organism>
<sequence length="413" mass="47195">MFDEECFIEMISKILVSHGYLYVKKLGSGGNGSVHLVNSLKWDKRQFAVKIKEIREESLESDDDSDIYDGKYANELFGVQNKNPKSRLSQNFKSSKECFHQLKDQIDLKSRPKIQPHGSSPNLDDHHKKDEHEIEMTIKLNHPNIVALYEYFYERNLLFIVMEYCPNGTLNDLIENFGHLSPPYLYNSCLQILDAMYLCHSKNIAHRDIKPANILIDGHGRFVLADFGISNEYKQGECIKSTRGSRQYLAPEIYNAEKNIDPFKLDIWALGVTFFQMAVGALPWPVDTCMNMEKAISIGFFEFPSQTGSSADSDVPLKFQRIVKDMMEINPKLRPTVSQIKSRIDDLMNGQKLPTLQIGRYDSAHEALNAKKKMSIKLAKSFVTPKLLPAKKVHGAKLFHRTTPPLYKSLKVT</sequence>
<dbReference type="PROSITE" id="PS00108">
    <property type="entry name" value="PROTEIN_KINASE_ST"/>
    <property type="match status" value="1"/>
</dbReference>
<evidence type="ECO:0000256" key="3">
    <source>
        <dbReference type="PROSITE-ProRule" id="PRU10141"/>
    </source>
</evidence>
<name>A0A1J4KQR7_9EUKA</name>
<feature type="binding site" evidence="3">
    <location>
        <position position="50"/>
    </location>
    <ligand>
        <name>ATP</name>
        <dbReference type="ChEBI" id="CHEBI:30616"/>
    </ligand>
</feature>